<keyword evidence="4" id="KW-1185">Reference proteome</keyword>
<dbReference type="EMBL" id="JAUDEN010000038">
    <property type="protein sequence ID" value="MDM8326321.1"/>
    <property type="molecule type" value="Genomic_DNA"/>
</dbReference>
<reference evidence="4" key="1">
    <citation type="submission" date="2023-07" db="EMBL/GenBank/DDBJ databases">
        <title>Identification and characterization of horizontal gene transfer across gut microbiota members of farm animals based on homology search.</title>
        <authorList>
            <person name="Schwarzerova J."/>
            <person name="Nykrynova M."/>
            <person name="Jureckova K."/>
            <person name="Cejkova D."/>
            <person name="Rychlik I."/>
        </authorList>
    </citation>
    <scope>NUCLEOTIDE SEQUENCE [LARGE SCALE GENOMIC DNA]</scope>
    <source>
        <strain evidence="4">109_WCHN</strain>
    </source>
</reference>
<comment type="caution">
    <text evidence="3">The sequence shown here is derived from an EMBL/GenBank/DDBJ whole genome shotgun (WGS) entry which is preliminary data.</text>
</comment>
<dbReference type="InterPro" id="IPR050546">
    <property type="entry name" value="Glycosyl_Hydrlase_16"/>
</dbReference>
<dbReference type="PROSITE" id="PS51257">
    <property type="entry name" value="PROKAR_LIPOPROTEIN"/>
    <property type="match status" value="1"/>
</dbReference>
<organism evidence="3 4">
    <name type="scientific">Bacteroides gallinaceum</name>
    <dbReference type="NCBI Taxonomy" id="1462571"/>
    <lineage>
        <taxon>Bacteria</taxon>
        <taxon>Pseudomonadati</taxon>
        <taxon>Bacteroidota</taxon>
        <taxon>Bacteroidia</taxon>
        <taxon>Bacteroidales</taxon>
        <taxon>Bacteroidaceae</taxon>
        <taxon>Bacteroides</taxon>
    </lineage>
</organism>
<evidence type="ECO:0000313" key="4">
    <source>
        <dbReference type="Proteomes" id="UP001169458"/>
    </source>
</evidence>
<accession>A0ABT7VJ55</accession>
<evidence type="ECO:0000256" key="1">
    <source>
        <dbReference type="ARBA" id="ARBA00006865"/>
    </source>
</evidence>
<dbReference type="Gene3D" id="2.60.120.200">
    <property type="match status" value="1"/>
</dbReference>
<evidence type="ECO:0000259" key="2">
    <source>
        <dbReference type="PROSITE" id="PS51762"/>
    </source>
</evidence>
<evidence type="ECO:0000313" key="3">
    <source>
        <dbReference type="EMBL" id="MDM8326321.1"/>
    </source>
</evidence>
<dbReference type="PANTHER" id="PTHR10963:SF55">
    <property type="entry name" value="GLYCOSIDE HYDROLASE FAMILY 16 PROTEIN"/>
    <property type="match status" value="1"/>
</dbReference>
<keyword evidence="3" id="KW-0378">Hydrolase</keyword>
<gene>
    <name evidence="3" type="ORF">QUW60_13980</name>
</gene>
<dbReference type="GO" id="GO:0016787">
    <property type="term" value="F:hydrolase activity"/>
    <property type="evidence" value="ECO:0007669"/>
    <property type="project" value="UniProtKB-KW"/>
</dbReference>
<dbReference type="Proteomes" id="UP001169458">
    <property type="component" value="Unassembled WGS sequence"/>
</dbReference>
<name>A0ABT7VJ55_9BACE</name>
<dbReference type="SUPFAM" id="SSF49899">
    <property type="entry name" value="Concanavalin A-like lectins/glucanases"/>
    <property type="match status" value="1"/>
</dbReference>
<dbReference type="InterPro" id="IPR013320">
    <property type="entry name" value="ConA-like_dom_sf"/>
</dbReference>
<dbReference type="PANTHER" id="PTHR10963">
    <property type="entry name" value="GLYCOSYL HYDROLASE-RELATED"/>
    <property type="match status" value="1"/>
</dbReference>
<dbReference type="CDD" id="cd08023">
    <property type="entry name" value="GH16_laminarinase_like"/>
    <property type="match status" value="1"/>
</dbReference>
<dbReference type="PROSITE" id="PS51762">
    <property type="entry name" value="GH16_2"/>
    <property type="match status" value="1"/>
</dbReference>
<feature type="domain" description="GH16" evidence="2">
    <location>
        <begin position="31"/>
        <end position="292"/>
    </location>
</feature>
<dbReference type="RefSeq" id="WP_289561214.1">
    <property type="nucleotide sequence ID" value="NZ_JAUDEN010000038.1"/>
</dbReference>
<comment type="similarity">
    <text evidence="1">Belongs to the glycosyl hydrolase 16 family.</text>
</comment>
<dbReference type="InterPro" id="IPR000757">
    <property type="entry name" value="Beta-glucanase-like"/>
</dbReference>
<dbReference type="Pfam" id="PF00722">
    <property type="entry name" value="Glyco_hydro_16"/>
    <property type="match status" value="1"/>
</dbReference>
<protein>
    <submittedName>
        <fullName evidence="3">Glycoside hydrolase family 16 protein</fullName>
    </submittedName>
</protein>
<proteinExistence type="inferred from homology"/>
<dbReference type="Gene3D" id="2.60.120.260">
    <property type="entry name" value="Galactose-binding domain-like"/>
    <property type="match status" value="1"/>
</dbReference>
<sequence length="535" mass="59816">MKNRIILGLFLCTLVIGCKDDDLNMDRIYVTHVKENVYEGYQLVWSEDFLGEGLPSASSWTAEEGYQRNSELQDYLNDVSAVKLDSGKLVLRAFADPHDGTNAYTGGAYHFDYSSGSVITRDKVSFERGRIDISAKIPVGRGLWPSIRLLPATDEFPGEYAAIDLMEYVWGDDAAHSTVKSAFHTSQTESGALETLPEASTAMDALDEQYHLYSLVWTKRQMDILIDDNVVVSYAKEDMDAGADVWPFDQPFYLAISLAVGGTEGGNWGVDTSVFPAEMKIDYVNYYQLAGDEPDEEEEEEIFVPVEVVKNGSFESAFDAGKEPAIVQDNLWTDFYARANTWSVKGPKNNTTLEVVEEDGGHSLKYATTAPNKWQTFLRYPMQNVSAGKYRLSFYAKSDRTEKSPFYAYVAFASTEDNLAFATNNKCPDLLDCIYIDENGTQFVIAKTNAIADGQAKTLWPVLTGEAGTEWTYYSVDVDIPENQLVMVGVYMHEVWKYEESDASTNKSSFVGKDTKPVSFWLDDVSLKTVDPSEE</sequence>